<dbReference type="CDD" id="cd00167">
    <property type="entry name" value="SANT"/>
    <property type="match status" value="1"/>
</dbReference>
<dbReference type="InterPro" id="IPR017884">
    <property type="entry name" value="SANT_dom"/>
</dbReference>
<evidence type="ECO:0000256" key="4">
    <source>
        <dbReference type="ARBA" id="ARBA00023242"/>
    </source>
</evidence>
<feature type="domain" description="SANT" evidence="6">
    <location>
        <begin position="164"/>
        <end position="200"/>
    </location>
</feature>
<evidence type="ECO:0000259" key="5">
    <source>
        <dbReference type="PROSITE" id="PS50090"/>
    </source>
</evidence>
<proteinExistence type="predicted"/>
<evidence type="ECO:0000259" key="6">
    <source>
        <dbReference type="PROSITE" id="PS51293"/>
    </source>
</evidence>
<keyword evidence="2" id="KW-0238">DNA-binding</keyword>
<dbReference type="PROSITE" id="PS51293">
    <property type="entry name" value="SANT"/>
    <property type="match status" value="1"/>
</dbReference>
<dbReference type="Pfam" id="PF00249">
    <property type="entry name" value="Myb_DNA-binding"/>
    <property type="match status" value="1"/>
</dbReference>
<dbReference type="OrthoDB" id="118550at2759"/>
<dbReference type="Proteomes" id="UP000479710">
    <property type="component" value="Unassembled WGS sequence"/>
</dbReference>
<dbReference type="NCBIfam" id="TIGR01557">
    <property type="entry name" value="myb_SHAQKYF"/>
    <property type="match status" value="1"/>
</dbReference>
<protein>
    <submittedName>
        <fullName evidence="7">Uncharacterized protein</fullName>
    </submittedName>
</protein>
<evidence type="ECO:0000256" key="1">
    <source>
        <dbReference type="ARBA" id="ARBA00023015"/>
    </source>
</evidence>
<dbReference type="EMBL" id="SPHZ02000008">
    <property type="protein sequence ID" value="KAF0901652.1"/>
    <property type="molecule type" value="Genomic_DNA"/>
</dbReference>
<keyword evidence="1" id="KW-0805">Transcription regulation</keyword>
<dbReference type="PANTHER" id="PTHR44042">
    <property type="entry name" value="DUPLICATED HOMEODOMAIN-LIKE SUPERFAMILY PROTEIN-RELATED"/>
    <property type="match status" value="1"/>
</dbReference>
<organism evidence="7 8">
    <name type="scientific">Oryza meyeriana var. granulata</name>
    <dbReference type="NCBI Taxonomy" id="110450"/>
    <lineage>
        <taxon>Eukaryota</taxon>
        <taxon>Viridiplantae</taxon>
        <taxon>Streptophyta</taxon>
        <taxon>Embryophyta</taxon>
        <taxon>Tracheophyta</taxon>
        <taxon>Spermatophyta</taxon>
        <taxon>Magnoliopsida</taxon>
        <taxon>Liliopsida</taxon>
        <taxon>Poales</taxon>
        <taxon>Poaceae</taxon>
        <taxon>BOP clade</taxon>
        <taxon>Oryzoideae</taxon>
        <taxon>Oryzeae</taxon>
        <taxon>Oryzinae</taxon>
        <taxon>Oryza</taxon>
        <taxon>Oryza meyeriana</taxon>
    </lineage>
</organism>
<gene>
    <name evidence="7" type="ORF">E2562_003604</name>
</gene>
<evidence type="ECO:0000313" key="8">
    <source>
        <dbReference type="Proteomes" id="UP000479710"/>
    </source>
</evidence>
<dbReference type="AlphaFoldDB" id="A0A6G1CNC1"/>
<evidence type="ECO:0000256" key="3">
    <source>
        <dbReference type="ARBA" id="ARBA00023163"/>
    </source>
</evidence>
<comment type="caution">
    <text evidence="7">The sequence shown here is derived from an EMBL/GenBank/DDBJ whole genome shotgun (WGS) entry which is preliminary data.</text>
</comment>
<name>A0A6G1CNC1_9ORYZ</name>
<dbReference type="SMART" id="SM00717">
    <property type="entry name" value="SANT"/>
    <property type="match status" value="1"/>
</dbReference>
<reference evidence="7 8" key="1">
    <citation type="submission" date="2019-11" db="EMBL/GenBank/DDBJ databases">
        <title>Whole genome sequence of Oryza granulata.</title>
        <authorList>
            <person name="Li W."/>
        </authorList>
    </citation>
    <scope>NUCLEOTIDE SEQUENCE [LARGE SCALE GENOMIC DNA]</scope>
    <source>
        <strain evidence="8">cv. Menghai</strain>
        <tissue evidence="7">Leaf</tissue>
    </source>
</reference>
<dbReference type="InterPro" id="IPR009057">
    <property type="entry name" value="Homeodomain-like_sf"/>
</dbReference>
<dbReference type="PROSITE" id="PS50090">
    <property type="entry name" value="MYB_LIKE"/>
    <property type="match status" value="1"/>
</dbReference>
<keyword evidence="4" id="KW-0539">Nucleus</keyword>
<keyword evidence="8" id="KW-1185">Reference proteome</keyword>
<evidence type="ECO:0000313" key="7">
    <source>
        <dbReference type="EMBL" id="KAF0901652.1"/>
    </source>
</evidence>
<accession>A0A6G1CNC1</accession>
<dbReference type="Pfam" id="PF23671">
    <property type="entry name" value="HTH_70"/>
    <property type="match status" value="1"/>
</dbReference>
<dbReference type="PANTHER" id="PTHR44042:SF11">
    <property type="entry name" value="OS06G0173800 PROTEIN"/>
    <property type="match status" value="1"/>
</dbReference>
<keyword evidence="3" id="KW-0804">Transcription</keyword>
<dbReference type="InterPro" id="IPR006447">
    <property type="entry name" value="Myb_dom_plants"/>
</dbReference>
<dbReference type="SUPFAM" id="SSF46689">
    <property type="entry name" value="Homeodomain-like"/>
    <property type="match status" value="1"/>
</dbReference>
<dbReference type="Gene3D" id="1.10.10.60">
    <property type="entry name" value="Homeodomain-like"/>
    <property type="match status" value="1"/>
</dbReference>
<sequence length="227" mass="25154">MDARFGMEWTAAELEEASSIIARLSKAYDSGAGDGNNGDNRTRHDRIVTELQAWFPRRTMRQVIDLYVDLVVEMVKAAAQPQHCGGAIHPTFDLVNDNFGMPPEAAMNFGVGMNCGGGGGMVFGGAPMEETVEQAPPAPVVANGNEDEEDPGRQHAAPDTGRFWTRYEHRLFLKGLRVYGRGDWKNISKYFVTAKTPMEVSIHAQKYFHCMESAALKQHYNINNFGL</sequence>
<dbReference type="GO" id="GO:0003677">
    <property type="term" value="F:DNA binding"/>
    <property type="evidence" value="ECO:0007669"/>
    <property type="project" value="UniProtKB-KW"/>
</dbReference>
<feature type="domain" description="Myb-like" evidence="5">
    <location>
        <begin position="164"/>
        <end position="208"/>
    </location>
</feature>
<evidence type="ECO:0000256" key="2">
    <source>
        <dbReference type="ARBA" id="ARBA00023125"/>
    </source>
</evidence>
<dbReference type="InterPro" id="IPR056195">
    <property type="entry name" value="HTH_70"/>
</dbReference>
<dbReference type="InterPro" id="IPR001005">
    <property type="entry name" value="SANT/Myb"/>
</dbReference>